<dbReference type="RefSeq" id="XP_013064379.1">
    <property type="nucleotide sequence ID" value="XM_013208925.2"/>
</dbReference>
<dbReference type="RefSeq" id="XP_055867600.1">
    <property type="nucleotide sequence ID" value="XM_056011625.1"/>
</dbReference>
<feature type="transmembrane region" description="Helical" evidence="5">
    <location>
        <begin position="133"/>
        <end position="153"/>
    </location>
</feature>
<evidence type="ECO:0000313" key="9">
    <source>
        <dbReference type="RefSeq" id="XP_013064379.1"/>
    </source>
</evidence>
<organism evidence="6 7">
    <name type="scientific">Biomphalaria glabrata</name>
    <name type="common">Bloodfluke planorb</name>
    <name type="synonym">Freshwater snail</name>
    <dbReference type="NCBI Taxonomy" id="6526"/>
    <lineage>
        <taxon>Eukaryota</taxon>
        <taxon>Metazoa</taxon>
        <taxon>Spiralia</taxon>
        <taxon>Lophotrochozoa</taxon>
        <taxon>Mollusca</taxon>
        <taxon>Gastropoda</taxon>
        <taxon>Heterobranchia</taxon>
        <taxon>Euthyneura</taxon>
        <taxon>Panpulmonata</taxon>
        <taxon>Hygrophila</taxon>
        <taxon>Lymnaeoidea</taxon>
        <taxon>Planorbidae</taxon>
        <taxon>Biomphalaria</taxon>
    </lineage>
</organism>
<evidence type="ECO:0000256" key="5">
    <source>
        <dbReference type="SAM" id="Phobius"/>
    </source>
</evidence>
<evidence type="ECO:0000256" key="4">
    <source>
        <dbReference type="ARBA" id="ARBA00023136"/>
    </source>
</evidence>
<protein>
    <submittedName>
        <fullName evidence="9 10">Uncharacterized protein LOC106053377</fullName>
    </submittedName>
</protein>
<sequence>MGKSVEVPTSTNKSTQAPQSRFNMLEPINILLITMIISMFWGIFMVISGCIIRFFSFTLLNGLIESSKEISTEKKFAKNSAGQDVTPLMTEAKTMPDIGDWLFVLGSVVISNGSLTIIYSLLCFIAAFKDLKIILAGDIVLIFVTIALLVYIVQIIYNPFFGFHEIAKNQLTSKIQSSYTIESGNNTFTAMMNSIMVLKQCCGIRGAGDFKNLTFIDNTYSYPEKYQFMLPTACCKSSVFQGESERKIFRQLLSCAQKGLDDAKNVNLKGCYDEVFRHIQARHRGWLSTAFILMILISAGQVGLTILSMLTTGPPPQKIIFASVPTVDKRDAAIEVSMSPLYAPTPRAPVYIVEDAPIKVILKKTFRPYSVVSDYPQADPKRIRSTEIW</sequence>
<feature type="transmembrane region" description="Helical" evidence="5">
    <location>
        <begin position="286"/>
        <end position="310"/>
    </location>
</feature>
<evidence type="ECO:0000313" key="10">
    <source>
        <dbReference type="RefSeq" id="XP_055867600.1"/>
    </source>
</evidence>
<dbReference type="Gene3D" id="1.10.1450.10">
    <property type="entry name" value="Tetraspanin"/>
    <property type="match status" value="1"/>
</dbReference>
<dbReference type="KEGG" id="bgt:106053377"/>
<keyword evidence="3 5" id="KW-1133">Transmembrane helix</keyword>
<gene>
    <name evidence="6" type="primary">106053377</name>
    <name evidence="9 10" type="synonym">LOC106053377</name>
</gene>
<dbReference type="Proteomes" id="UP000076420">
    <property type="component" value="Unassembled WGS sequence"/>
</dbReference>
<proteinExistence type="predicted"/>
<evidence type="ECO:0000256" key="1">
    <source>
        <dbReference type="ARBA" id="ARBA00004141"/>
    </source>
</evidence>
<dbReference type="GO" id="GO:0016020">
    <property type="term" value="C:membrane"/>
    <property type="evidence" value="ECO:0007669"/>
    <property type="project" value="UniProtKB-SubCell"/>
</dbReference>
<dbReference type="InterPro" id="IPR018499">
    <property type="entry name" value="Tetraspanin/Peripherin"/>
</dbReference>
<name>A0A2C9L3K1_BIOGL</name>
<evidence type="ECO:0000313" key="6">
    <source>
        <dbReference type="EnsemblMetazoa" id="BGLB026585-PA"/>
    </source>
</evidence>
<dbReference type="OMA" id="CCELSGI"/>
<feature type="transmembrane region" description="Helical" evidence="5">
    <location>
        <begin position="101"/>
        <end position="127"/>
    </location>
</feature>
<keyword evidence="2 5" id="KW-0812">Transmembrane</keyword>
<dbReference type="SUPFAM" id="SSF48652">
    <property type="entry name" value="Tetraspanin"/>
    <property type="match status" value="1"/>
</dbReference>
<evidence type="ECO:0000313" key="7">
    <source>
        <dbReference type="Proteomes" id="UP000076420"/>
    </source>
</evidence>
<dbReference type="VEuPathDB" id="VectorBase:BGLAX_033230"/>
<evidence type="ECO:0000256" key="3">
    <source>
        <dbReference type="ARBA" id="ARBA00022989"/>
    </source>
</evidence>
<dbReference type="VEuPathDB" id="VectorBase:BGLB026585"/>
<dbReference type="OrthoDB" id="6279736at2759"/>
<feature type="transmembrane region" description="Helical" evidence="5">
    <location>
        <begin position="30"/>
        <end position="55"/>
    </location>
</feature>
<dbReference type="Proteomes" id="UP001165740">
    <property type="component" value="Chromosome 14"/>
</dbReference>
<accession>A0A2C9L3K1</accession>
<dbReference type="InterPro" id="IPR008952">
    <property type="entry name" value="Tetraspanin_EC2_sf"/>
</dbReference>
<dbReference type="EnsemblMetazoa" id="BGLB026585-RA">
    <property type="protein sequence ID" value="BGLB026585-PA"/>
    <property type="gene ID" value="BGLB026585"/>
</dbReference>
<keyword evidence="8" id="KW-1185">Reference proteome</keyword>
<dbReference type="Pfam" id="PF00335">
    <property type="entry name" value="Tetraspanin"/>
    <property type="match status" value="1"/>
</dbReference>
<reference evidence="6" key="1">
    <citation type="submission" date="2020-05" db="UniProtKB">
        <authorList>
            <consortium name="EnsemblMetazoa"/>
        </authorList>
    </citation>
    <scope>IDENTIFICATION</scope>
    <source>
        <strain evidence="6">BB02</strain>
    </source>
</reference>
<evidence type="ECO:0000313" key="8">
    <source>
        <dbReference type="Proteomes" id="UP001165740"/>
    </source>
</evidence>
<reference evidence="9 10" key="2">
    <citation type="submission" date="2025-04" db="UniProtKB">
        <authorList>
            <consortium name="RefSeq"/>
        </authorList>
    </citation>
    <scope>IDENTIFICATION</scope>
</reference>
<dbReference type="AlphaFoldDB" id="A0A2C9L3K1"/>
<comment type="subcellular location">
    <subcellularLocation>
        <location evidence="1">Membrane</location>
        <topology evidence="1">Multi-pass membrane protein</topology>
    </subcellularLocation>
</comment>
<dbReference type="GeneID" id="106053377"/>
<keyword evidence="4 5" id="KW-0472">Membrane</keyword>
<evidence type="ECO:0000256" key="2">
    <source>
        <dbReference type="ARBA" id="ARBA00022692"/>
    </source>
</evidence>